<feature type="region of interest" description="Disordered" evidence="1">
    <location>
        <begin position="92"/>
        <end position="117"/>
    </location>
</feature>
<dbReference type="EMBL" id="NCVQ01000006">
    <property type="protein sequence ID" value="PWZ22684.1"/>
    <property type="molecule type" value="Genomic_DNA"/>
</dbReference>
<organism evidence="2">
    <name type="scientific">Zea mays</name>
    <name type="common">Maize</name>
    <dbReference type="NCBI Taxonomy" id="4577"/>
    <lineage>
        <taxon>Eukaryota</taxon>
        <taxon>Viridiplantae</taxon>
        <taxon>Streptophyta</taxon>
        <taxon>Embryophyta</taxon>
        <taxon>Tracheophyta</taxon>
        <taxon>Spermatophyta</taxon>
        <taxon>Magnoliopsida</taxon>
        <taxon>Liliopsida</taxon>
        <taxon>Poales</taxon>
        <taxon>Poaceae</taxon>
        <taxon>PACMAD clade</taxon>
        <taxon>Panicoideae</taxon>
        <taxon>Andropogonodae</taxon>
        <taxon>Andropogoneae</taxon>
        <taxon>Tripsacinae</taxon>
        <taxon>Zea</taxon>
    </lineage>
</organism>
<accession>A0A3L6ENK3</accession>
<evidence type="ECO:0000256" key="1">
    <source>
        <dbReference type="SAM" id="MobiDB-lite"/>
    </source>
</evidence>
<dbReference type="Proteomes" id="UP000251960">
    <property type="component" value="Chromosome 5"/>
</dbReference>
<reference evidence="2" key="1">
    <citation type="journal article" date="2018" name="Nat. Genet.">
        <title>Extensive intraspecific gene order and gene structural variations between Mo17 and other maize genomes.</title>
        <authorList>
            <person name="Sun S."/>
            <person name="Zhou Y."/>
            <person name="Chen J."/>
            <person name="Shi J."/>
            <person name="Zhao H."/>
            <person name="Zhao H."/>
            <person name="Song W."/>
            <person name="Zhang M."/>
            <person name="Cui Y."/>
            <person name="Dong X."/>
            <person name="Liu H."/>
            <person name="Ma X."/>
            <person name="Jiao Y."/>
            <person name="Wang B."/>
            <person name="Wei X."/>
            <person name="Stein J.C."/>
            <person name="Glaubitz J.C."/>
            <person name="Lu F."/>
            <person name="Yu G."/>
            <person name="Liang C."/>
            <person name="Fengler K."/>
            <person name="Li B."/>
            <person name="Rafalski A."/>
            <person name="Schnable P.S."/>
            <person name="Ware D.H."/>
            <person name="Buckler E.S."/>
            <person name="Lai J."/>
        </authorList>
    </citation>
    <scope>NUCLEOTIDE SEQUENCE [LARGE SCALE GENOMIC DNA]</scope>
    <source>
        <tissue evidence="2">Seedling</tissue>
    </source>
</reference>
<comment type="caution">
    <text evidence="2">The sequence shown here is derived from an EMBL/GenBank/DDBJ whole genome shotgun (WGS) entry which is preliminary data.</text>
</comment>
<sequence>MAQEDVTTAAMEGVVLPSVVEELERKAAEAEARLREEENVALKRQIESYHVRWLEHEIRAKALTVARLTPMVADRELPFLAREPARMRYVVGKGSTGESPLPLDLELPRTGSRTPMN</sequence>
<gene>
    <name evidence="2" type="ORF">Zm00014a_017649</name>
</gene>
<dbReference type="AlphaFoldDB" id="A0A3L6ENK3"/>
<name>A0A3L6ENK3_MAIZE</name>
<protein>
    <submittedName>
        <fullName evidence="2">Uncharacterized protein</fullName>
    </submittedName>
</protein>
<proteinExistence type="predicted"/>
<evidence type="ECO:0000313" key="2">
    <source>
        <dbReference type="EMBL" id="PWZ22684.1"/>
    </source>
</evidence>